<dbReference type="EMBL" id="LC738876">
    <property type="protein sequence ID" value="BDT62597.1"/>
    <property type="molecule type" value="Genomic_DNA"/>
</dbReference>
<sequence length="339" mass="40197">MEFLEKLNKAIYMTTNNQFYSLHTSKNKKIIHDNELHNTNRKKYEKEIISKHDMEEILKNGISIFTQQMKNIYTLINVDDDDDINHNQHINKVSFNLSSKSNNKQIFKQISKIILGNLKKNVQYPLFDYNIIKSYFDKQENINMKTQTILPGGSLKSLEWDITYFLYMYFICSFPKGYIQILRKYIEHYIINIDHGKSDNILNILKYNKKEDKDKLVDIILAAIAYPNNKRLYNIFKDNNDIQQFIACERERQISRSMNGKLKIIKPLSKESLCNNIQYLYHLKVFANKLDMSDEEVFNIIFPSIDLHIDSSKNETIDKVDNVYMANDNVEYSIQCFIK</sequence>
<name>A0A9C7BZL8_9VIRU</name>
<protein>
    <submittedName>
        <fullName evidence="1">Uncharacterized protein</fullName>
    </submittedName>
</protein>
<reference evidence="1" key="1">
    <citation type="submission" date="2022-10" db="EMBL/GenBank/DDBJ databases">
        <title>Genome sequences of endogenous nimaviruses in decapod crustaceans.</title>
        <authorList>
            <person name="Kawato S."/>
            <person name="Nozaki R."/>
            <person name="Kondo H."/>
            <person name="Hirono I."/>
        </authorList>
    </citation>
    <scope>NUCLEOTIDE SEQUENCE</scope>
    <source>
        <strain evidence="1">Mikawa-1</strain>
    </source>
</reference>
<proteinExistence type="predicted"/>
<evidence type="ECO:0000313" key="1">
    <source>
        <dbReference type="EMBL" id="BDT62597.1"/>
    </source>
</evidence>
<organism evidence="1">
    <name type="scientific">Metapenaeus ensis majanivirus</name>
    <dbReference type="NCBI Taxonomy" id="2984279"/>
    <lineage>
        <taxon>Viruses</taxon>
        <taxon>Viruses incertae sedis</taxon>
        <taxon>Naldaviricetes</taxon>
        <taxon>Nimaviridae</taxon>
    </lineage>
</organism>
<accession>A0A9C7BZL8</accession>